<comment type="caution">
    <text evidence="1">The sequence shown here is derived from an EMBL/GenBank/DDBJ whole genome shotgun (WGS) entry which is preliminary data.</text>
</comment>
<dbReference type="RefSeq" id="WP_088392161.1">
    <property type="nucleotide sequence ID" value="NZ_MTCZ01000047.1"/>
</dbReference>
<dbReference type="AlphaFoldDB" id="A0A246GJC7"/>
<dbReference type="EMBL" id="MTCZ01000047">
    <property type="protein sequence ID" value="OWP84212.1"/>
    <property type="molecule type" value="Genomic_DNA"/>
</dbReference>
<evidence type="ECO:0000313" key="2">
    <source>
        <dbReference type="Proteomes" id="UP000197768"/>
    </source>
</evidence>
<protein>
    <submittedName>
        <fullName evidence="1">Uncharacterized protein</fullName>
    </submittedName>
</protein>
<accession>A0A246GJC7</accession>
<gene>
    <name evidence="1" type="ORF">BWK59_06370</name>
</gene>
<sequence length="67" mass="7615">MIKNIALRYDLIEAYNAGIKIHPQLQMKELGYTVLDFEGVPIADCAIIKVERIITPLPKYLTIVKTN</sequence>
<evidence type="ECO:0000313" key="1">
    <source>
        <dbReference type="EMBL" id="OWP84212.1"/>
    </source>
</evidence>
<proteinExistence type="predicted"/>
<reference evidence="1 2" key="1">
    <citation type="journal article" date="2017" name="Infect. Genet. Evol.">
        <title>Comparative genome analysis of fish pathogen Flavobacterium columnare reveals extensive sequence diversity within the species.</title>
        <authorList>
            <person name="Kayansamruaj P."/>
            <person name="Dong H.T."/>
            <person name="Hirono I."/>
            <person name="Kondo H."/>
            <person name="Senapin S."/>
            <person name="Rodkhum C."/>
        </authorList>
    </citation>
    <scope>NUCLEOTIDE SEQUENCE [LARGE SCALE GENOMIC DNA]</scope>
    <source>
        <strain evidence="1 2">1215</strain>
    </source>
</reference>
<organism evidence="1 2">
    <name type="scientific">Flavobacterium davisii</name>
    <dbReference type="NCBI Taxonomy" id="2906077"/>
    <lineage>
        <taxon>Bacteria</taxon>
        <taxon>Pseudomonadati</taxon>
        <taxon>Bacteroidota</taxon>
        <taxon>Flavobacteriia</taxon>
        <taxon>Flavobacteriales</taxon>
        <taxon>Flavobacteriaceae</taxon>
        <taxon>Flavobacterium</taxon>
    </lineage>
</organism>
<dbReference type="Proteomes" id="UP000197768">
    <property type="component" value="Unassembled WGS sequence"/>
</dbReference>
<name>A0A246GJC7_9FLAO</name>